<evidence type="ECO:0000313" key="2">
    <source>
        <dbReference type="EMBL" id="OAY22804.1"/>
    </source>
</evidence>
<feature type="transmembrane region" description="Helical" evidence="1">
    <location>
        <begin position="70"/>
        <end position="88"/>
    </location>
</feature>
<name>A0A251J441_MANES</name>
<organism evidence="2">
    <name type="scientific">Manihot esculenta</name>
    <name type="common">Cassava</name>
    <name type="synonym">Jatropha manihot</name>
    <dbReference type="NCBI Taxonomy" id="3983"/>
    <lineage>
        <taxon>Eukaryota</taxon>
        <taxon>Viridiplantae</taxon>
        <taxon>Streptophyta</taxon>
        <taxon>Embryophyta</taxon>
        <taxon>Tracheophyta</taxon>
        <taxon>Spermatophyta</taxon>
        <taxon>Magnoliopsida</taxon>
        <taxon>eudicotyledons</taxon>
        <taxon>Gunneridae</taxon>
        <taxon>Pentapetalae</taxon>
        <taxon>rosids</taxon>
        <taxon>fabids</taxon>
        <taxon>Malpighiales</taxon>
        <taxon>Euphorbiaceae</taxon>
        <taxon>Crotonoideae</taxon>
        <taxon>Manihoteae</taxon>
        <taxon>Manihot</taxon>
    </lineage>
</organism>
<keyword evidence="1" id="KW-0812">Transmembrane</keyword>
<dbReference type="AlphaFoldDB" id="A0A251J441"/>
<accession>A0A251J441</accession>
<dbReference type="EMBL" id="CM004404">
    <property type="protein sequence ID" value="OAY22804.1"/>
    <property type="molecule type" value="Genomic_DNA"/>
</dbReference>
<proteinExistence type="predicted"/>
<evidence type="ECO:0000256" key="1">
    <source>
        <dbReference type="SAM" id="Phobius"/>
    </source>
</evidence>
<reference evidence="2" key="1">
    <citation type="submission" date="2016-02" db="EMBL/GenBank/DDBJ databases">
        <title>WGS assembly of Manihot esculenta.</title>
        <authorList>
            <person name="Bredeson J.V."/>
            <person name="Prochnik S.E."/>
            <person name="Lyons J.B."/>
            <person name="Schmutz J."/>
            <person name="Grimwood J."/>
            <person name="Vrebalov J."/>
            <person name="Bart R.S."/>
            <person name="Amuge T."/>
            <person name="Ferguson M.E."/>
            <person name="Green R."/>
            <person name="Putnam N."/>
            <person name="Stites J."/>
            <person name="Rounsley S."/>
            <person name="Rokhsar D.S."/>
        </authorList>
    </citation>
    <scope>NUCLEOTIDE SEQUENCE [LARGE SCALE GENOMIC DNA]</scope>
    <source>
        <tissue evidence="2">Leaf</tissue>
    </source>
</reference>
<keyword evidence="1" id="KW-1133">Transmembrane helix</keyword>
<keyword evidence="1" id="KW-0472">Membrane</keyword>
<sequence>MEMLFVCVFRSVAGLFAAEFLYFHVISFYYGGIDSLDWYSFFRTCSLVSPCSFFFVLICNLLGDALCKSFPILGFNIKIVLLVFVIFHEEWDANKIGYTK</sequence>
<gene>
    <name evidence="2" type="ORF">MANES_18G027400</name>
</gene>
<protein>
    <submittedName>
        <fullName evidence="2">Uncharacterized protein</fullName>
    </submittedName>
</protein>
<feature type="transmembrane region" description="Helical" evidence="1">
    <location>
        <begin position="41"/>
        <end position="63"/>
    </location>
</feature>
<dbReference type="EMBL" id="CM004404">
    <property type="protein sequence ID" value="OAY22803.1"/>
    <property type="molecule type" value="Genomic_DNA"/>
</dbReference>